<accession>A0A8T0REJ6</accession>
<evidence type="ECO:0000313" key="1">
    <source>
        <dbReference type="EMBL" id="KAG2584442.1"/>
    </source>
</evidence>
<sequence length="89" mass="10670">MHIMEMMSFQTCDQELHLRLIQQREYKWFHIRKHQLYEDSKFCIYEPKAKQSQAKYIVHRKTTIRRGGNGGPAFPGLWLREHQLGPGIT</sequence>
<dbReference type="Proteomes" id="UP000823388">
    <property type="component" value="Chromosome 6K"/>
</dbReference>
<dbReference type="EMBL" id="CM029047">
    <property type="protein sequence ID" value="KAG2584442.1"/>
    <property type="molecule type" value="Genomic_DNA"/>
</dbReference>
<evidence type="ECO:0000313" key="2">
    <source>
        <dbReference type="Proteomes" id="UP000823388"/>
    </source>
</evidence>
<comment type="caution">
    <text evidence="1">The sequence shown here is derived from an EMBL/GenBank/DDBJ whole genome shotgun (WGS) entry which is preliminary data.</text>
</comment>
<proteinExistence type="predicted"/>
<protein>
    <submittedName>
        <fullName evidence="1">Uncharacterized protein</fullName>
    </submittedName>
</protein>
<gene>
    <name evidence="1" type="ORF">PVAP13_6KG305306</name>
</gene>
<dbReference type="AlphaFoldDB" id="A0A8T0REJ6"/>
<keyword evidence="2" id="KW-1185">Reference proteome</keyword>
<name>A0A8T0REJ6_PANVG</name>
<reference evidence="1" key="1">
    <citation type="submission" date="2020-05" db="EMBL/GenBank/DDBJ databases">
        <title>WGS assembly of Panicum virgatum.</title>
        <authorList>
            <person name="Lovell J.T."/>
            <person name="Jenkins J."/>
            <person name="Shu S."/>
            <person name="Juenger T.E."/>
            <person name="Schmutz J."/>
        </authorList>
    </citation>
    <scope>NUCLEOTIDE SEQUENCE</scope>
    <source>
        <strain evidence="1">AP13</strain>
    </source>
</reference>
<organism evidence="1 2">
    <name type="scientific">Panicum virgatum</name>
    <name type="common">Blackwell switchgrass</name>
    <dbReference type="NCBI Taxonomy" id="38727"/>
    <lineage>
        <taxon>Eukaryota</taxon>
        <taxon>Viridiplantae</taxon>
        <taxon>Streptophyta</taxon>
        <taxon>Embryophyta</taxon>
        <taxon>Tracheophyta</taxon>
        <taxon>Spermatophyta</taxon>
        <taxon>Magnoliopsida</taxon>
        <taxon>Liliopsida</taxon>
        <taxon>Poales</taxon>
        <taxon>Poaceae</taxon>
        <taxon>PACMAD clade</taxon>
        <taxon>Panicoideae</taxon>
        <taxon>Panicodae</taxon>
        <taxon>Paniceae</taxon>
        <taxon>Panicinae</taxon>
        <taxon>Panicum</taxon>
        <taxon>Panicum sect. Hiantes</taxon>
    </lineage>
</organism>